<sequence>YRQTIVPNVFHFLKINQDVESAFDLKRRSKTQTSPHLRNETQILLRMYKEEKLHLFRPGRSLGHAAVNRFDRGYQRLEDGSIMAVCTLLIRPQERSTAFRPLI</sequence>
<dbReference type="AlphaFoldDB" id="A0AAD6ZAF3"/>
<protein>
    <submittedName>
        <fullName evidence="1">Uncharacterized protein</fullName>
    </submittedName>
</protein>
<organism evidence="1 2">
    <name type="scientific">Mycena albidolilacea</name>
    <dbReference type="NCBI Taxonomy" id="1033008"/>
    <lineage>
        <taxon>Eukaryota</taxon>
        <taxon>Fungi</taxon>
        <taxon>Dikarya</taxon>
        <taxon>Basidiomycota</taxon>
        <taxon>Agaricomycotina</taxon>
        <taxon>Agaricomycetes</taxon>
        <taxon>Agaricomycetidae</taxon>
        <taxon>Agaricales</taxon>
        <taxon>Marasmiineae</taxon>
        <taxon>Mycenaceae</taxon>
        <taxon>Mycena</taxon>
    </lineage>
</organism>
<evidence type="ECO:0000313" key="1">
    <source>
        <dbReference type="EMBL" id="KAJ7314205.1"/>
    </source>
</evidence>
<dbReference type="EMBL" id="JARIHO010000068">
    <property type="protein sequence ID" value="KAJ7314205.1"/>
    <property type="molecule type" value="Genomic_DNA"/>
</dbReference>
<gene>
    <name evidence="1" type="ORF">DFH08DRAFT_635244</name>
</gene>
<dbReference type="Proteomes" id="UP001218218">
    <property type="component" value="Unassembled WGS sequence"/>
</dbReference>
<feature type="non-terminal residue" evidence="1">
    <location>
        <position position="1"/>
    </location>
</feature>
<keyword evidence="2" id="KW-1185">Reference proteome</keyword>
<comment type="caution">
    <text evidence="1">The sequence shown here is derived from an EMBL/GenBank/DDBJ whole genome shotgun (WGS) entry which is preliminary data.</text>
</comment>
<evidence type="ECO:0000313" key="2">
    <source>
        <dbReference type="Proteomes" id="UP001218218"/>
    </source>
</evidence>
<accession>A0AAD6ZAF3</accession>
<proteinExistence type="predicted"/>
<reference evidence="1" key="1">
    <citation type="submission" date="2023-03" db="EMBL/GenBank/DDBJ databases">
        <title>Massive genome expansion in bonnet fungi (Mycena s.s.) driven by repeated elements and novel gene families across ecological guilds.</title>
        <authorList>
            <consortium name="Lawrence Berkeley National Laboratory"/>
            <person name="Harder C.B."/>
            <person name="Miyauchi S."/>
            <person name="Viragh M."/>
            <person name="Kuo A."/>
            <person name="Thoen E."/>
            <person name="Andreopoulos B."/>
            <person name="Lu D."/>
            <person name="Skrede I."/>
            <person name="Drula E."/>
            <person name="Henrissat B."/>
            <person name="Morin E."/>
            <person name="Kohler A."/>
            <person name="Barry K."/>
            <person name="LaButti K."/>
            <person name="Morin E."/>
            <person name="Salamov A."/>
            <person name="Lipzen A."/>
            <person name="Mereny Z."/>
            <person name="Hegedus B."/>
            <person name="Baldrian P."/>
            <person name="Stursova M."/>
            <person name="Weitz H."/>
            <person name="Taylor A."/>
            <person name="Grigoriev I.V."/>
            <person name="Nagy L.G."/>
            <person name="Martin F."/>
            <person name="Kauserud H."/>
        </authorList>
    </citation>
    <scope>NUCLEOTIDE SEQUENCE</scope>
    <source>
        <strain evidence="1">CBHHK002</strain>
    </source>
</reference>
<feature type="non-terminal residue" evidence="1">
    <location>
        <position position="103"/>
    </location>
</feature>
<name>A0AAD6ZAF3_9AGAR</name>